<evidence type="ECO:0000256" key="7">
    <source>
        <dbReference type="ARBA" id="ARBA00023242"/>
    </source>
</evidence>
<evidence type="ECO:0000256" key="4">
    <source>
        <dbReference type="ARBA" id="ARBA00023015"/>
    </source>
</evidence>
<dbReference type="InterPro" id="IPR052202">
    <property type="entry name" value="Yeast_MetPath_Reg"/>
</dbReference>
<keyword evidence="4" id="KW-0805">Transcription regulation</keyword>
<evidence type="ECO:0000256" key="5">
    <source>
        <dbReference type="ARBA" id="ARBA00023125"/>
    </source>
</evidence>
<evidence type="ECO:0000256" key="3">
    <source>
        <dbReference type="ARBA" id="ARBA00022833"/>
    </source>
</evidence>
<evidence type="ECO:0000256" key="1">
    <source>
        <dbReference type="ARBA" id="ARBA00004123"/>
    </source>
</evidence>
<accession>A0ABR4HYX4</accession>
<keyword evidence="9" id="KW-1185">Reference proteome</keyword>
<name>A0ABR4HYX4_9EURO</name>
<evidence type="ECO:0000313" key="8">
    <source>
        <dbReference type="EMBL" id="KAL2820696.1"/>
    </source>
</evidence>
<reference evidence="8 9" key="1">
    <citation type="submission" date="2024-07" db="EMBL/GenBank/DDBJ databases">
        <title>Section-level genome sequencing and comparative genomics of Aspergillus sections Usti and Cavernicolus.</title>
        <authorList>
            <consortium name="Lawrence Berkeley National Laboratory"/>
            <person name="Nybo J.L."/>
            <person name="Vesth T.C."/>
            <person name="Theobald S."/>
            <person name="Frisvad J.C."/>
            <person name="Larsen T.O."/>
            <person name="Kjaerboelling I."/>
            <person name="Rothschild-Mancinelli K."/>
            <person name="Lyhne E.K."/>
            <person name="Kogle M.E."/>
            <person name="Barry K."/>
            <person name="Clum A."/>
            <person name="Na H."/>
            <person name="Ledsgaard L."/>
            <person name="Lin J."/>
            <person name="Lipzen A."/>
            <person name="Kuo A."/>
            <person name="Riley R."/>
            <person name="Mondo S."/>
            <person name="Labutti K."/>
            <person name="Haridas S."/>
            <person name="Pangalinan J."/>
            <person name="Salamov A.A."/>
            <person name="Simmons B.A."/>
            <person name="Magnuson J.K."/>
            <person name="Chen J."/>
            <person name="Drula E."/>
            <person name="Henrissat B."/>
            <person name="Wiebenga A."/>
            <person name="Lubbers R.J."/>
            <person name="Gomes A.C."/>
            <person name="Makela M.R."/>
            <person name="Stajich J."/>
            <person name="Grigoriev I.V."/>
            <person name="Mortensen U.H."/>
            <person name="De Vries R.P."/>
            <person name="Baker S.E."/>
            <person name="Andersen M.R."/>
        </authorList>
    </citation>
    <scope>NUCLEOTIDE SEQUENCE [LARGE SCALE GENOMIC DNA]</scope>
    <source>
        <strain evidence="8 9">CBS 588.65</strain>
    </source>
</reference>
<organism evidence="8 9">
    <name type="scientific">Aspergillus granulosus</name>
    <dbReference type="NCBI Taxonomy" id="176169"/>
    <lineage>
        <taxon>Eukaryota</taxon>
        <taxon>Fungi</taxon>
        <taxon>Dikarya</taxon>
        <taxon>Ascomycota</taxon>
        <taxon>Pezizomycotina</taxon>
        <taxon>Eurotiomycetes</taxon>
        <taxon>Eurotiomycetidae</taxon>
        <taxon>Eurotiales</taxon>
        <taxon>Aspergillaceae</taxon>
        <taxon>Aspergillus</taxon>
        <taxon>Aspergillus subgen. Nidulantes</taxon>
    </lineage>
</organism>
<dbReference type="Proteomes" id="UP001610334">
    <property type="component" value="Unassembled WGS sequence"/>
</dbReference>
<gene>
    <name evidence="8" type="ORF">BJX63DRAFT_418326</name>
</gene>
<keyword evidence="7" id="KW-0539">Nucleus</keyword>
<evidence type="ECO:0000256" key="2">
    <source>
        <dbReference type="ARBA" id="ARBA00022723"/>
    </source>
</evidence>
<comment type="caution">
    <text evidence="8">The sequence shown here is derived from an EMBL/GenBank/DDBJ whole genome shotgun (WGS) entry which is preliminary data.</text>
</comment>
<evidence type="ECO:0000313" key="9">
    <source>
        <dbReference type="Proteomes" id="UP001610334"/>
    </source>
</evidence>
<keyword evidence="2" id="KW-0479">Metal-binding</keyword>
<protein>
    <recommendedName>
        <fullName evidence="10">Transcription factor domain-containing protein</fullName>
    </recommendedName>
</protein>
<sequence>MGKPKRVQRRSLFDTTPSFLGLIQESRMAGCVAVPTQIPSVHAMSDLNENHPRAIVNQQSSILSPISVPREARNAFEAVLSSGFASPDCDARNVYVVSLIMAISLSTAARNKLIRAQSLATALFKNAMLHISTVMTNDLLGLHALLLLIHYTLLNPTVGNLWLLTGISSEACIEPGLHQELTPNMTDLALDQRRRIFWCAWEMEIALPSTVLLSITVFIWRFRPLEAELISSLYSSDPLPPGVGPLEAWMTSMESKVCDWAPDVQQSAASSDCPSTKAQWCEMVLYADIAYHHCLVLLYGSSTKSCRGLCYWEQANTEFGRIKYTFHTCYHTFSAAVVFLRVLSSCKSDITQLFTLKELEDCASCFVRILSSIGERWPAAARCLEEYDHLLPPIMKSYSDFFLFAQHDEFLQRDMQDPFQLQTSLPTWIVDNTLPSPPAVVPFDWDIEFDFGMNELPVDNLNLT</sequence>
<dbReference type="EMBL" id="JBFXLT010000006">
    <property type="protein sequence ID" value="KAL2820696.1"/>
    <property type="molecule type" value="Genomic_DNA"/>
</dbReference>
<keyword evidence="3" id="KW-0862">Zinc</keyword>
<keyword evidence="5" id="KW-0238">DNA-binding</keyword>
<keyword evidence="6" id="KW-0804">Transcription</keyword>
<dbReference type="CDD" id="cd12148">
    <property type="entry name" value="fungal_TF_MHR"/>
    <property type="match status" value="1"/>
</dbReference>
<evidence type="ECO:0000256" key="6">
    <source>
        <dbReference type="ARBA" id="ARBA00023163"/>
    </source>
</evidence>
<evidence type="ECO:0008006" key="10">
    <source>
        <dbReference type="Google" id="ProtNLM"/>
    </source>
</evidence>
<dbReference type="PANTHER" id="PTHR47782:SF1">
    <property type="entry name" value="PYRIMIDINE PATHWAY REGULATORY PROTEIN 1"/>
    <property type="match status" value="1"/>
</dbReference>
<dbReference type="PANTHER" id="PTHR47782">
    <property type="entry name" value="ZN(II)2CYS6 TRANSCRIPTION FACTOR (EUROFUNG)-RELATED"/>
    <property type="match status" value="1"/>
</dbReference>
<comment type="subcellular location">
    <subcellularLocation>
        <location evidence="1">Nucleus</location>
    </subcellularLocation>
</comment>
<proteinExistence type="predicted"/>